<dbReference type="InterPro" id="IPR017871">
    <property type="entry name" value="ABC_transporter-like_CS"/>
</dbReference>
<dbReference type="GO" id="GO:0005524">
    <property type="term" value="F:ATP binding"/>
    <property type="evidence" value="ECO:0007669"/>
    <property type="project" value="UniProtKB-KW"/>
</dbReference>
<evidence type="ECO:0000256" key="8">
    <source>
        <dbReference type="ARBA" id="ARBA00022989"/>
    </source>
</evidence>
<evidence type="ECO:0000256" key="9">
    <source>
        <dbReference type="ARBA" id="ARBA00023136"/>
    </source>
</evidence>
<dbReference type="Gene3D" id="1.20.1560.10">
    <property type="entry name" value="ABC transporter type 1, transmembrane domain"/>
    <property type="match status" value="2"/>
</dbReference>
<dbReference type="SUPFAM" id="SSF52540">
    <property type="entry name" value="P-loop containing nucleoside triphosphate hydrolases"/>
    <property type="match status" value="2"/>
</dbReference>
<evidence type="ECO:0000256" key="2">
    <source>
        <dbReference type="ARBA" id="ARBA00009726"/>
    </source>
</evidence>
<dbReference type="GO" id="GO:0016887">
    <property type="term" value="F:ATP hydrolysis activity"/>
    <property type="evidence" value="ECO:0007669"/>
    <property type="project" value="InterPro"/>
</dbReference>
<name>A0A179IE83_CORDF</name>
<dbReference type="Pfam" id="PF00664">
    <property type="entry name" value="ABC_membrane"/>
    <property type="match status" value="2"/>
</dbReference>
<feature type="transmembrane region" description="Helical" evidence="12">
    <location>
        <begin position="838"/>
        <end position="867"/>
    </location>
</feature>
<comment type="subcellular location">
    <subcellularLocation>
        <location evidence="1">Cell membrane</location>
        <topology evidence="1">Multi-pass membrane protein</topology>
    </subcellularLocation>
</comment>
<dbReference type="GO" id="GO:0005886">
    <property type="term" value="C:plasma membrane"/>
    <property type="evidence" value="ECO:0007669"/>
    <property type="project" value="UniProtKB-SubCell"/>
</dbReference>
<dbReference type="Pfam" id="PF00005">
    <property type="entry name" value="ABC_tran"/>
    <property type="match status" value="2"/>
</dbReference>
<organism evidence="16 17">
    <name type="scientific">Cordyceps confragosa</name>
    <name type="common">Lecanicillium lecanii</name>
    <dbReference type="NCBI Taxonomy" id="2714763"/>
    <lineage>
        <taxon>Eukaryota</taxon>
        <taxon>Fungi</taxon>
        <taxon>Dikarya</taxon>
        <taxon>Ascomycota</taxon>
        <taxon>Pezizomycotina</taxon>
        <taxon>Sordariomycetes</taxon>
        <taxon>Hypocreomycetidae</taxon>
        <taxon>Hypocreales</taxon>
        <taxon>Cordycipitaceae</taxon>
        <taxon>Akanthomyces</taxon>
    </lineage>
</organism>
<evidence type="ECO:0000256" key="12">
    <source>
        <dbReference type="SAM" id="Phobius"/>
    </source>
</evidence>
<dbReference type="Proteomes" id="UP000243081">
    <property type="component" value="Unassembled WGS sequence"/>
</dbReference>
<accession>A0A179IE83</accession>
<dbReference type="InterPro" id="IPR011527">
    <property type="entry name" value="ABC1_TM_dom"/>
</dbReference>
<dbReference type="InterPro" id="IPR050173">
    <property type="entry name" value="ABC_transporter_C-like"/>
</dbReference>
<dbReference type="PROSITE" id="PS50893">
    <property type="entry name" value="ABC_TRANSPORTER_2"/>
    <property type="match status" value="2"/>
</dbReference>
<dbReference type="PANTHER" id="PTHR24223">
    <property type="entry name" value="ATP-BINDING CASSETTE SUB-FAMILY C"/>
    <property type="match status" value="1"/>
</dbReference>
<evidence type="ECO:0000259" key="14">
    <source>
        <dbReference type="PROSITE" id="PS50929"/>
    </source>
</evidence>
<evidence type="ECO:0000259" key="13">
    <source>
        <dbReference type="PROSITE" id="PS50893"/>
    </source>
</evidence>
<feature type="transmembrane region" description="Helical" evidence="12">
    <location>
        <begin position="983"/>
        <end position="1001"/>
    </location>
</feature>
<comment type="similarity">
    <text evidence="2">Belongs to the ABC transporter superfamily. ABCC family. Conjugate transporter (TC 3.A.1.208) subfamily.</text>
</comment>
<keyword evidence="7" id="KW-0067">ATP-binding</keyword>
<feature type="domain" description="SpoVT-AbrB" evidence="15">
    <location>
        <begin position="1372"/>
        <end position="1416"/>
    </location>
</feature>
<feature type="domain" description="ABC transporter" evidence="13">
    <location>
        <begin position="1189"/>
        <end position="1430"/>
    </location>
</feature>
<dbReference type="OrthoDB" id="6500128at2759"/>
<keyword evidence="10" id="KW-0325">Glycoprotein</keyword>
<evidence type="ECO:0008006" key="18">
    <source>
        <dbReference type="Google" id="ProtNLM"/>
    </source>
</evidence>
<keyword evidence="3" id="KW-0813">Transport</keyword>
<dbReference type="InterPro" id="IPR036640">
    <property type="entry name" value="ABC1_TM_sf"/>
</dbReference>
<dbReference type="PROSITE" id="PS00211">
    <property type="entry name" value="ABC_TRANSPORTER_1"/>
    <property type="match status" value="2"/>
</dbReference>
<proteinExistence type="inferred from homology"/>
<dbReference type="InterPro" id="IPR003439">
    <property type="entry name" value="ABC_transporter-like_ATP-bd"/>
</dbReference>
<feature type="domain" description="ABC transporter" evidence="13">
    <location>
        <begin position="571"/>
        <end position="792"/>
    </location>
</feature>
<feature type="domain" description="ABC transmembrane type-1" evidence="14">
    <location>
        <begin position="255"/>
        <end position="528"/>
    </location>
</feature>
<dbReference type="PROSITE" id="PS50929">
    <property type="entry name" value="ABC_TM1F"/>
    <property type="match status" value="2"/>
</dbReference>
<dbReference type="SUPFAM" id="SSF90123">
    <property type="entry name" value="ABC transporter transmembrane region"/>
    <property type="match status" value="2"/>
</dbReference>
<feature type="transmembrane region" description="Helical" evidence="12">
    <location>
        <begin position="61"/>
        <end position="81"/>
    </location>
</feature>
<dbReference type="OMA" id="SWIDYLF"/>
<keyword evidence="4" id="KW-1003">Cell membrane</keyword>
<dbReference type="CDD" id="cd03250">
    <property type="entry name" value="ABCC_MRP_domain1"/>
    <property type="match status" value="1"/>
</dbReference>
<feature type="transmembrane region" description="Helical" evidence="12">
    <location>
        <begin position="383"/>
        <end position="403"/>
    </location>
</feature>
<feature type="transmembrane region" description="Helical" evidence="12">
    <location>
        <begin position="293"/>
        <end position="313"/>
    </location>
</feature>
<dbReference type="PANTHER" id="PTHR24223:SF356">
    <property type="entry name" value="ATP-BINDING CASSETTE TRANSPORTER ABC4"/>
    <property type="match status" value="1"/>
</dbReference>
<evidence type="ECO:0000259" key="15">
    <source>
        <dbReference type="PROSITE" id="PS51740"/>
    </source>
</evidence>
<feature type="domain" description="ABC transmembrane type-1" evidence="14">
    <location>
        <begin position="849"/>
        <end position="1128"/>
    </location>
</feature>
<feature type="transmembrane region" description="Helical" evidence="12">
    <location>
        <begin position="887"/>
        <end position="907"/>
    </location>
</feature>
<dbReference type="GO" id="GO:0140359">
    <property type="term" value="F:ABC-type transporter activity"/>
    <property type="evidence" value="ECO:0007669"/>
    <property type="project" value="InterPro"/>
</dbReference>
<feature type="transmembrane region" description="Helical" evidence="12">
    <location>
        <begin position="486"/>
        <end position="511"/>
    </location>
</feature>
<keyword evidence="5 12" id="KW-0812">Transmembrane</keyword>
<evidence type="ECO:0000256" key="5">
    <source>
        <dbReference type="ARBA" id="ARBA00022692"/>
    </source>
</evidence>
<evidence type="ECO:0000256" key="11">
    <source>
        <dbReference type="SAM" id="MobiDB-lite"/>
    </source>
</evidence>
<feature type="transmembrane region" description="Helical" evidence="12">
    <location>
        <begin position="24"/>
        <end position="40"/>
    </location>
</feature>
<dbReference type="GO" id="GO:0003677">
    <property type="term" value="F:DNA binding"/>
    <property type="evidence" value="ECO:0007669"/>
    <property type="project" value="InterPro"/>
</dbReference>
<feature type="region of interest" description="Disordered" evidence="11">
    <location>
        <begin position="775"/>
        <end position="798"/>
    </location>
</feature>
<protein>
    <recommendedName>
        <fullName evidence="18">ABC transporter domain-containing protein</fullName>
    </recommendedName>
</protein>
<evidence type="ECO:0000256" key="6">
    <source>
        <dbReference type="ARBA" id="ARBA00022741"/>
    </source>
</evidence>
<evidence type="ECO:0000256" key="3">
    <source>
        <dbReference type="ARBA" id="ARBA00022448"/>
    </source>
</evidence>
<evidence type="ECO:0000256" key="7">
    <source>
        <dbReference type="ARBA" id="ARBA00022840"/>
    </source>
</evidence>
<gene>
    <name evidence="16" type="ORF">LLEC1_00714</name>
</gene>
<evidence type="ECO:0000256" key="1">
    <source>
        <dbReference type="ARBA" id="ARBA00004651"/>
    </source>
</evidence>
<dbReference type="InterPro" id="IPR007159">
    <property type="entry name" value="SpoVT-AbrB_dom"/>
</dbReference>
<sequence length="1441" mass="158130">MFENSESTPGAHWLNVLIALDRRGLPQTTMAASSVIFIICQTIWKQRSMPGKVLLHQPHGFLLLDPIGPILNVLTVSLFIAANDTNSVSLGYVCILHLVRAIGPERHRQTLRCHVDAMLVGTLGLMLAAEGLPLMMVASKYSVQRSKLQAAVSLLCSVCVAAFTPHDWLSQAEDSLGHVSEPTHEETCSWIDYLFTYSRASNLIQKHNARITIEQLDQLPSAYNSELLRRRFSEIRKTQPTTTRALALLLWKELLLCTTLGLLVSATQLLSPLGLHRLLEYMRDPDQALFQPWLWLAVICAGRMAQTASQQAYNSYSRKLMAQVNAMLTGEVYQSTLASRELHGNFLGAGETESEEEPQSTASGILENLFSSDIRNVTQLHDVLICVTAIPAAVAAAFGLFQLVGWPCLVGIVLALSGSPFESWIMRYIGDHEQRLKTAQDLRISLASEYLRSIKIIKYFGWEESAARNITEARATEQKHVKAIDIFSTGLALIANIFPILSLITLFGLHVVVRKMPLTASTAYTTIQDCLAFLALVSVDFFRAMSSLRRFDRFFKSLTPLDPYPSGPVEIHKATFQRAAGAAFHLRDIDIKFSEGGLNVLTGDSGSGKSTMLLALLGETLKESGSVTRQEDVAYAPQTAWLQAGTIRENILFYNAYDEERYRNVVDACCLDVDLAAMQHGDQTVIGDGGFALSGGQRARVALARTLFSDASLLLLDDIFSALDTKTSLELWNGVFCSDILQNRTVILVTQHAWIAHEANATVVMDNGRVQSVTKKPGHVRMPKAMPSNTDINEECSDQTPTYLSTEKHADSAERAELAAGQENSVASTTGPLSVFTYLMYFGGLSIAALTVATCFFHTGAGIYTNYWMSRLVEHTDDGGTSASHYLAAYIGLSLLTEAVDGVRMMAFSRGIWMAARKLHTDVISAVMAVQLSWFTEQTISETLNRLSGDMSTLDQSIYNSIVPVISHMIQCVLTMGTVASKLPVFMLPALTMSIFGCLVARRYEGASYRLTELVSASKSPILSGFSQGLAGSMVIRATPSTPAIFHSKMNRLLCASSRAQHAQSDASQWLKFRMSILATAINVLAAYLALSQSGKISAGLTGFCLSQATQLSDNVLSLIFSFNNLNRDMQTVRFENNTRTLFNFRHLLMLNRKQFHRVREYTQLAPEKDGITKSSEELPATWPSTGAIELRNVTARYTPDGQDILKNISLRILPGERIAIVGRTGSGKSTLILLLLGFTNVESGQILYDGVDIQSIPRKRTLASNLDPSGTIPESELQNALNVCQRILQSADKADATETASADSATNEACTERLALSTMVKSKGENFSHGQRQVLSLCRVLVRRSKLVLLDEATSSMDARTDAGVQEALRTELSRADGEGRTLITVAHRLQTIMDYDRVVVMGSGRIVEVGSPKELLATKGAFFDMVMHSGERHILSGPV</sequence>
<evidence type="ECO:0000256" key="10">
    <source>
        <dbReference type="ARBA" id="ARBA00023180"/>
    </source>
</evidence>
<dbReference type="InterPro" id="IPR027417">
    <property type="entry name" value="P-loop_NTPase"/>
</dbReference>
<feature type="transmembrane region" description="Helical" evidence="12">
    <location>
        <begin position="115"/>
        <end position="136"/>
    </location>
</feature>
<dbReference type="PROSITE" id="PS51740">
    <property type="entry name" value="SPOVT_ABRB"/>
    <property type="match status" value="1"/>
</dbReference>
<evidence type="ECO:0000313" key="17">
    <source>
        <dbReference type="Proteomes" id="UP000243081"/>
    </source>
</evidence>
<dbReference type="EMBL" id="LUKN01002008">
    <property type="protein sequence ID" value="OAQ99803.1"/>
    <property type="molecule type" value="Genomic_DNA"/>
</dbReference>
<keyword evidence="6" id="KW-0547">Nucleotide-binding</keyword>
<evidence type="ECO:0000313" key="16">
    <source>
        <dbReference type="EMBL" id="OAQ99803.1"/>
    </source>
</evidence>
<keyword evidence="8 12" id="KW-1133">Transmembrane helix</keyword>
<comment type="caution">
    <text evidence="16">The sequence shown here is derived from an EMBL/GenBank/DDBJ whole genome shotgun (WGS) entry which is preliminary data.</text>
</comment>
<keyword evidence="9 12" id="KW-0472">Membrane</keyword>
<dbReference type="FunFam" id="3.40.50.300:FF:002145">
    <property type="entry name" value="ABC transporter (MsbA subfamily)"/>
    <property type="match status" value="1"/>
</dbReference>
<feature type="transmembrane region" description="Helical" evidence="12">
    <location>
        <begin position="254"/>
        <end position="273"/>
    </location>
</feature>
<keyword evidence="17" id="KW-1185">Reference proteome</keyword>
<dbReference type="CDD" id="cd18604">
    <property type="entry name" value="ABC_6TM_VMR1_D2_like"/>
    <property type="match status" value="1"/>
</dbReference>
<dbReference type="SMART" id="SM00382">
    <property type="entry name" value="AAA"/>
    <property type="match status" value="2"/>
</dbReference>
<dbReference type="Gene3D" id="3.40.50.300">
    <property type="entry name" value="P-loop containing nucleotide triphosphate hydrolases"/>
    <property type="match status" value="2"/>
</dbReference>
<dbReference type="InterPro" id="IPR003593">
    <property type="entry name" value="AAA+_ATPase"/>
</dbReference>
<reference evidence="16 17" key="1">
    <citation type="submission" date="2016-03" db="EMBL/GenBank/DDBJ databases">
        <title>Fine-scale spatial genetic structure of a fungal parasite of coffee scale insects.</title>
        <authorList>
            <person name="Jackson D."/>
            <person name="Zemenick K.A."/>
            <person name="Malloure B."/>
            <person name="Quandt C.A."/>
            <person name="James T.Y."/>
        </authorList>
    </citation>
    <scope>NUCLEOTIDE SEQUENCE [LARGE SCALE GENOMIC DNA]</scope>
    <source>
        <strain evidence="16 17">UM487</strain>
    </source>
</reference>
<evidence type="ECO:0000256" key="4">
    <source>
        <dbReference type="ARBA" id="ARBA00022475"/>
    </source>
</evidence>